<protein>
    <submittedName>
        <fullName evidence="1">Uncharacterized protein</fullName>
    </submittedName>
</protein>
<dbReference type="RefSeq" id="WP_094781908.1">
    <property type="nucleotide sequence ID" value="NZ_CYGX02000054.1"/>
</dbReference>
<dbReference type="EMBL" id="CYGX02000054">
    <property type="protein sequence ID" value="SIT45334.1"/>
    <property type="molecule type" value="Genomic_DNA"/>
</dbReference>
<evidence type="ECO:0000313" key="2">
    <source>
        <dbReference type="Proteomes" id="UP000187012"/>
    </source>
</evidence>
<accession>A0A1N7SDC7</accession>
<dbReference type="STRING" id="1247936.BN2475_540058"/>
<gene>
    <name evidence="1" type="ORF">BN2475_540058</name>
</gene>
<dbReference type="AlphaFoldDB" id="A0A1N7SDC7"/>
<name>A0A1N7SDC7_9BURK</name>
<reference evidence="1 2" key="1">
    <citation type="submission" date="2016-12" db="EMBL/GenBank/DDBJ databases">
        <authorList>
            <person name="Song W.-J."/>
            <person name="Kurnit D.M."/>
        </authorList>
    </citation>
    <scope>NUCLEOTIDE SEQUENCE [LARGE SCALE GENOMIC DNA]</scope>
    <source>
        <strain evidence="1 2">STM7296</strain>
    </source>
</reference>
<dbReference type="OrthoDB" id="9179757at2"/>
<dbReference type="Proteomes" id="UP000187012">
    <property type="component" value="Unassembled WGS sequence"/>
</dbReference>
<organism evidence="1 2">
    <name type="scientific">Paraburkholderia ribeironis</name>
    <dbReference type="NCBI Taxonomy" id="1247936"/>
    <lineage>
        <taxon>Bacteria</taxon>
        <taxon>Pseudomonadati</taxon>
        <taxon>Pseudomonadota</taxon>
        <taxon>Betaproteobacteria</taxon>
        <taxon>Burkholderiales</taxon>
        <taxon>Burkholderiaceae</taxon>
        <taxon>Paraburkholderia</taxon>
    </lineage>
</organism>
<proteinExistence type="predicted"/>
<keyword evidence="2" id="KW-1185">Reference proteome</keyword>
<evidence type="ECO:0000313" key="1">
    <source>
        <dbReference type="EMBL" id="SIT45334.1"/>
    </source>
</evidence>
<sequence>MSETTKDIQVIIPSEIQERIKTEELKLTGTQVRDSQGRIVRNLKSIDLSPGQYFSPNLTVRFEGYTFISESVISRQLQRELDVNRREFLSVASKIDRVLQGQTNDLVASIAIFDAHFQKLLSRSSLIDKNQAYASGVESAALLAAHLGSYIDDYINSTTVFHRDVGLKGEIYQNFLNRGQYKPYITHSRFEPFDIHQAKFFAYSFLQILNNINILSLCFDRRIFERYYENLEGLKHTLLKLFRVLVHGISGEGDIYQMCYAPEVGGQSRRPPKDILRIIKHDGSATIDEVIARNYGATNPPLLDENRISSIDTVMDLLEEIENLKLRADQYENVDLSELSDLSEIQNLLFTDSK</sequence>